<name>A0ABS9UAI5_9BACL</name>
<keyword evidence="2" id="KW-1185">Reference proteome</keyword>
<dbReference type="RefSeq" id="WP_241368377.1">
    <property type="nucleotide sequence ID" value="NZ_JAKZFC010000001.1"/>
</dbReference>
<reference evidence="1 2" key="1">
    <citation type="submission" date="2022-03" db="EMBL/GenBank/DDBJ databases">
        <authorList>
            <person name="Jo J.-H."/>
            <person name="Im W.-T."/>
        </authorList>
    </citation>
    <scope>NUCLEOTIDE SEQUENCE [LARGE SCALE GENOMIC DNA]</scope>
    <source>
        <strain evidence="1 2">MA9</strain>
    </source>
</reference>
<proteinExistence type="predicted"/>
<evidence type="ECO:0000313" key="2">
    <source>
        <dbReference type="Proteomes" id="UP001316087"/>
    </source>
</evidence>
<sequence>MTKEIIKVALPMKAFDTTKMDTWTQEQWQKFVGEEKDHVGIQLLLMNDNDFYLKIMGVTFNEVAEEMFFGFNTQNKFD</sequence>
<gene>
    <name evidence="1" type="ORF">LZ480_05530</name>
</gene>
<organism evidence="1 2">
    <name type="scientific">Solibacillus palustris</name>
    <dbReference type="NCBI Taxonomy" id="2908203"/>
    <lineage>
        <taxon>Bacteria</taxon>
        <taxon>Bacillati</taxon>
        <taxon>Bacillota</taxon>
        <taxon>Bacilli</taxon>
        <taxon>Bacillales</taxon>
        <taxon>Caryophanaceae</taxon>
        <taxon>Solibacillus</taxon>
    </lineage>
</organism>
<protein>
    <submittedName>
        <fullName evidence="1">Uncharacterized protein</fullName>
    </submittedName>
</protein>
<dbReference type="EMBL" id="JAKZFC010000001">
    <property type="protein sequence ID" value="MCH7321348.1"/>
    <property type="molecule type" value="Genomic_DNA"/>
</dbReference>
<accession>A0ABS9UAI5</accession>
<comment type="caution">
    <text evidence="1">The sequence shown here is derived from an EMBL/GenBank/DDBJ whole genome shotgun (WGS) entry which is preliminary data.</text>
</comment>
<dbReference type="Proteomes" id="UP001316087">
    <property type="component" value="Unassembled WGS sequence"/>
</dbReference>
<evidence type="ECO:0000313" key="1">
    <source>
        <dbReference type="EMBL" id="MCH7321348.1"/>
    </source>
</evidence>